<reference evidence="2" key="2">
    <citation type="submission" date="2025-08" db="UniProtKB">
        <authorList>
            <consortium name="RefSeq"/>
        </authorList>
    </citation>
    <scope>IDENTIFICATION</scope>
    <source>
        <tissue evidence="2">Leaf</tissue>
    </source>
</reference>
<name>A0AC58TPT0_TOBAC</name>
<evidence type="ECO:0000313" key="1">
    <source>
        <dbReference type="Proteomes" id="UP000790787"/>
    </source>
</evidence>
<accession>A0AC58TPT0</accession>
<reference evidence="1" key="1">
    <citation type="journal article" date="2014" name="Nat. Commun.">
        <title>The tobacco genome sequence and its comparison with those of tomato and potato.</title>
        <authorList>
            <person name="Sierro N."/>
            <person name="Battey J.N."/>
            <person name="Ouadi S."/>
            <person name="Bakaher N."/>
            <person name="Bovet L."/>
            <person name="Willig A."/>
            <person name="Goepfert S."/>
            <person name="Peitsch M.C."/>
            <person name="Ivanov N.V."/>
        </authorList>
    </citation>
    <scope>NUCLEOTIDE SEQUENCE [LARGE SCALE GENOMIC DNA]</scope>
</reference>
<evidence type="ECO:0000313" key="2">
    <source>
        <dbReference type="RefSeq" id="XP_075099213.1"/>
    </source>
</evidence>
<gene>
    <name evidence="2" type="primary">LOC142161748</name>
</gene>
<keyword evidence="1" id="KW-1185">Reference proteome</keyword>
<proteinExistence type="predicted"/>
<dbReference type="Proteomes" id="UP000790787">
    <property type="component" value="Chromosome 22"/>
</dbReference>
<organism evidence="1 2">
    <name type="scientific">Nicotiana tabacum</name>
    <name type="common">Common tobacco</name>
    <dbReference type="NCBI Taxonomy" id="4097"/>
    <lineage>
        <taxon>Eukaryota</taxon>
        <taxon>Viridiplantae</taxon>
        <taxon>Streptophyta</taxon>
        <taxon>Embryophyta</taxon>
        <taxon>Tracheophyta</taxon>
        <taxon>Spermatophyta</taxon>
        <taxon>Magnoliopsida</taxon>
        <taxon>eudicotyledons</taxon>
        <taxon>Gunneridae</taxon>
        <taxon>Pentapetalae</taxon>
        <taxon>asterids</taxon>
        <taxon>lamiids</taxon>
        <taxon>Solanales</taxon>
        <taxon>Solanaceae</taxon>
        <taxon>Nicotianoideae</taxon>
        <taxon>Nicotianeae</taxon>
        <taxon>Nicotiana</taxon>
    </lineage>
</organism>
<protein>
    <submittedName>
        <fullName evidence="2">Uncharacterized protein LOC142161748</fullName>
    </submittedName>
</protein>
<sequence length="849" mass="98134">MDSRQSKKSPRSVTEAHERREVIATMPENLRVTECRAFSSSDVFDKEKDMIQPFHVFEKGSTSSTTNDSCTPISETITTKGRVKNKRTTININQLCSDYVPLKKIPNCLFCYAKRFRYEPPGFCCGSGTVRLSSHRMPTKLKNLYMGNNAESRHFRTYIRTYNHMFAFRSLGVSCDKDLAKRNCGIYMFRVQRQMYHLTDDLYPKERRSNNLQLYFYDNANELGNGMACSGKLNETIVKELMDILKDNTYSIFLRSLADMLNLQKFHIALKVMLDWINAMGTLQGLYDILRLGERDASNVGKQNFLPNSFIGGPRDMRQRYMDAIALVQYFDKPDLIITMTCNEHKLLTAEAYDDIIRAELPDDKTESDLRKLVIKHMMHDLCDEIEEYRSARWVSPPEAIWRLFGFPINEMSPSVYRLQLHLEGQQFISFKRNTDIHTIVNNPMIQKTMLTEFFSMNETNEDAKELNLLYKEFSEYFVWSSNDKFWARRQKHCVVGRIVTCHPAEGERCYLRLLLMHVRGLTSYKDLLIVNGEPCSTYREFVEKRGLLQCDNSLIECMFEAASYQMPYSLRCLFDTLLVYCNPSNPRKLWEQFEESMIEDYKVLQITEGREIRYQVLNHINDILHSMGHDINEYELIPETIRPSTAAREANEIHFERSIIVSEDDILLHRKLNKNQHIAYNLITKRIFSNKAGSFFIDGPGGTGKTFLYRALLATVRSMGYIALATTTSSVAASIFLGGRTTHSRFKIPIEIDENTSCNISKESSLAGLIRDAKLIVWDEVSMAKRRMLKVFDLLLKDLMNTNALFGGKVIVLGGDFRQTLPVVRYGKKKISLAKVCYILAFGMNLKN</sequence>
<dbReference type="RefSeq" id="XP_075099213.1">
    <property type="nucleotide sequence ID" value="XM_075243112.1"/>
</dbReference>